<evidence type="ECO:0000313" key="2">
    <source>
        <dbReference type="Proteomes" id="UP001497644"/>
    </source>
</evidence>
<proteinExistence type="predicted"/>
<accession>A0AAV2N304</accession>
<evidence type="ECO:0000313" key="1">
    <source>
        <dbReference type="EMBL" id="CAL1673503.1"/>
    </source>
</evidence>
<gene>
    <name evidence="1" type="ORF">LPLAT_LOCUS380</name>
</gene>
<dbReference type="AlphaFoldDB" id="A0AAV2N304"/>
<name>A0AAV2N304_9HYME</name>
<reference evidence="1 2" key="1">
    <citation type="submission" date="2024-04" db="EMBL/GenBank/DDBJ databases">
        <authorList>
            <consortium name="Molecular Ecology Group"/>
        </authorList>
    </citation>
    <scope>NUCLEOTIDE SEQUENCE [LARGE SCALE GENOMIC DNA]</scope>
</reference>
<organism evidence="1 2">
    <name type="scientific">Lasius platythorax</name>
    <dbReference type="NCBI Taxonomy" id="488582"/>
    <lineage>
        <taxon>Eukaryota</taxon>
        <taxon>Metazoa</taxon>
        <taxon>Ecdysozoa</taxon>
        <taxon>Arthropoda</taxon>
        <taxon>Hexapoda</taxon>
        <taxon>Insecta</taxon>
        <taxon>Pterygota</taxon>
        <taxon>Neoptera</taxon>
        <taxon>Endopterygota</taxon>
        <taxon>Hymenoptera</taxon>
        <taxon>Apocrita</taxon>
        <taxon>Aculeata</taxon>
        <taxon>Formicoidea</taxon>
        <taxon>Formicidae</taxon>
        <taxon>Formicinae</taxon>
        <taxon>Lasius</taxon>
        <taxon>Lasius</taxon>
    </lineage>
</organism>
<dbReference type="Proteomes" id="UP001497644">
    <property type="component" value="Chromosome 1"/>
</dbReference>
<dbReference type="EMBL" id="OZ034824">
    <property type="protein sequence ID" value="CAL1673503.1"/>
    <property type="molecule type" value="Genomic_DNA"/>
</dbReference>
<keyword evidence="2" id="KW-1185">Reference proteome</keyword>
<protein>
    <submittedName>
        <fullName evidence="1">Uncharacterized protein</fullName>
    </submittedName>
</protein>
<sequence length="274" mass="33001">MVYALCNKEMTEDAIEQSYQVLSSLQCIVIDLLAEQAQSNRAVRKRKYRLRKKPVNSFEYFLSKSIMCLDMANNFHEWNRKSRAMFGLLMQNMDIYNRLRKELERIMYNVDQLDDEEMIYDKNFIIIPESDLIYDENGECVNADITQLLEFEEYEISEFYNWVHKVSEREGLLIGIEAKFNEIQDIFFKRCFSLYRELNDYCKKLRQYLCSNKHNLKSCKFYREINLAQYVCCKYHFLKRLLERVGEEEKHIAKYDAAFKGNRWRSSDDKCSSL</sequence>